<dbReference type="InterPro" id="IPR004358">
    <property type="entry name" value="Sig_transdc_His_kin-like_C"/>
</dbReference>
<evidence type="ECO:0000313" key="10">
    <source>
        <dbReference type="EMBL" id="AEI04860.1"/>
    </source>
</evidence>
<evidence type="ECO:0000259" key="7">
    <source>
        <dbReference type="PROSITE" id="PS50109"/>
    </source>
</evidence>
<accession>B6JCG9</accession>
<dbReference type="Pfam" id="PF13188">
    <property type="entry name" value="PAS_8"/>
    <property type="match status" value="1"/>
</dbReference>
<dbReference type="Proteomes" id="UP000007730">
    <property type="component" value="Chromosome"/>
</dbReference>
<dbReference type="eggNOG" id="COG0784">
    <property type="taxonomic scope" value="Bacteria"/>
</dbReference>
<feature type="domain" description="Histidine kinase" evidence="7">
    <location>
        <begin position="240"/>
        <end position="458"/>
    </location>
</feature>
<dbReference type="OrthoDB" id="9801651at2"/>
<proteinExistence type="predicted"/>
<dbReference type="GO" id="GO:0000155">
    <property type="term" value="F:phosphorelay sensor kinase activity"/>
    <property type="evidence" value="ECO:0007669"/>
    <property type="project" value="InterPro"/>
</dbReference>
<dbReference type="SMART" id="SM00091">
    <property type="entry name" value="PAS"/>
    <property type="match status" value="1"/>
</dbReference>
<dbReference type="PROSITE" id="PS50110">
    <property type="entry name" value="RESPONSE_REGULATORY"/>
    <property type="match status" value="2"/>
</dbReference>
<dbReference type="CDD" id="cd00082">
    <property type="entry name" value="HisKA"/>
    <property type="match status" value="1"/>
</dbReference>
<feature type="transmembrane region" description="Helical" evidence="6">
    <location>
        <begin position="54"/>
        <end position="77"/>
    </location>
</feature>
<dbReference type="FunFam" id="3.30.565.10:FF:000078">
    <property type="entry name" value="Two-component sensor histidine kinase"/>
    <property type="match status" value="1"/>
</dbReference>
<evidence type="ECO:0000256" key="2">
    <source>
        <dbReference type="ARBA" id="ARBA00012438"/>
    </source>
</evidence>
<dbReference type="Pfam" id="PF00512">
    <property type="entry name" value="HisKA"/>
    <property type="match status" value="1"/>
</dbReference>
<dbReference type="CDD" id="cd16922">
    <property type="entry name" value="HATPase_EvgS-ArcB-TorS-like"/>
    <property type="match status" value="1"/>
</dbReference>
<dbReference type="InterPro" id="IPR036890">
    <property type="entry name" value="HATPase_C_sf"/>
</dbReference>
<dbReference type="KEGG" id="oca:OCAR_4403"/>
<dbReference type="PANTHER" id="PTHR45339:SF1">
    <property type="entry name" value="HYBRID SIGNAL TRANSDUCTION HISTIDINE KINASE J"/>
    <property type="match status" value="1"/>
</dbReference>
<dbReference type="STRING" id="504832.OCA5_c01280"/>
<dbReference type="Pfam" id="PF00072">
    <property type="entry name" value="Response_reg"/>
    <property type="match status" value="1"/>
</dbReference>
<dbReference type="PRINTS" id="PR00344">
    <property type="entry name" value="BCTRLSENSOR"/>
</dbReference>
<dbReference type="Pfam" id="PF02518">
    <property type="entry name" value="HATPase_c"/>
    <property type="match status" value="1"/>
</dbReference>
<dbReference type="HOGENOM" id="CLU_000445_114_15_5"/>
<dbReference type="Gene3D" id="1.10.287.130">
    <property type="match status" value="1"/>
</dbReference>
<organism evidence="10 11">
    <name type="scientific">Afipia carboxidovorans (strain ATCC 49405 / DSM 1227 / KCTC 32145 / OM5)</name>
    <name type="common">Oligotropha carboxidovorans</name>
    <dbReference type="NCBI Taxonomy" id="504832"/>
    <lineage>
        <taxon>Bacteria</taxon>
        <taxon>Pseudomonadati</taxon>
        <taxon>Pseudomonadota</taxon>
        <taxon>Alphaproteobacteria</taxon>
        <taxon>Hyphomicrobiales</taxon>
        <taxon>Nitrobacteraceae</taxon>
        <taxon>Afipia</taxon>
    </lineage>
</organism>
<dbReference type="PROSITE" id="PS50109">
    <property type="entry name" value="HIS_KIN"/>
    <property type="match status" value="1"/>
</dbReference>
<comment type="catalytic activity">
    <reaction evidence="1">
        <text>ATP + protein L-histidine = ADP + protein N-phospho-L-histidine.</text>
        <dbReference type="EC" id="2.7.13.3"/>
    </reaction>
</comment>
<keyword evidence="6" id="KW-0812">Transmembrane</keyword>
<feature type="modified residue" description="4-aspartylphosphate" evidence="5">
    <location>
        <position position="524"/>
    </location>
</feature>
<feature type="transmembrane region" description="Helical" evidence="6">
    <location>
        <begin position="21"/>
        <end position="42"/>
    </location>
</feature>
<dbReference type="InterPro" id="IPR000014">
    <property type="entry name" value="PAS"/>
</dbReference>
<dbReference type="SUPFAM" id="SSF47384">
    <property type="entry name" value="Homodimeric domain of signal transducing histidine kinase"/>
    <property type="match status" value="1"/>
</dbReference>
<dbReference type="InterPro" id="IPR036097">
    <property type="entry name" value="HisK_dim/P_sf"/>
</dbReference>
<keyword evidence="11" id="KW-1185">Reference proteome</keyword>
<feature type="domain" description="PAS" evidence="9">
    <location>
        <begin position="106"/>
        <end position="162"/>
    </location>
</feature>
<feature type="modified residue" description="4-aspartylphosphate" evidence="5">
    <location>
        <position position="664"/>
    </location>
</feature>
<evidence type="ECO:0000256" key="4">
    <source>
        <dbReference type="ARBA" id="ARBA00023012"/>
    </source>
</evidence>
<evidence type="ECO:0000313" key="11">
    <source>
        <dbReference type="Proteomes" id="UP000007730"/>
    </source>
</evidence>
<feature type="domain" description="Response regulatory" evidence="8">
    <location>
        <begin position="475"/>
        <end position="587"/>
    </location>
</feature>
<dbReference type="SUPFAM" id="SSF52172">
    <property type="entry name" value="CheY-like"/>
    <property type="match status" value="2"/>
</dbReference>
<dbReference type="eggNOG" id="COG2197">
    <property type="taxonomic scope" value="Bacteria"/>
</dbReference>
<keyword evidence="6" id="KW-0472">Membrane</keyword>
<dbReference type="InterPro" id="IPR003661">
    <property type="entry name" value="HisK_dim/P_dom"/>
</dbReference>
<dbReference type="EMBL" id="CP002826">
    <property type="protein sequence ID" value="AEI04860.1"/>
    <property type="molecule type" value="Genomic_DNA"/>
</dbReference>
<dbReference type="PATRIC" id="fig|504832.7.peg.135"/>
<evidence type="ECO:0000256" key="1">
    <source>
        <dbReference type="ARBA" id="ARBA00000085"/>
    </source>
</evidence>
<evidence type="ECO:0000256" key="6">
    <source>
        <dbReference type="SAM" id="Phobius"/>
    </source>
</evidence>
<dbReference type="SUPFAM" id="SSF55874">
    <property type="entry name" value="ATPase domain of HSP90 chaperone/DNA topoisomerase II/histidine kinase"/>
    <property type="match status" value="1"/>
</dbReference>
<sequence>MDGIKQLRLTLRRLTRRNRRIVSTIRYLLIFTATFGAAYGFIRGSVSETAGYDPQAFALGISFLFALACLALATLSMRMRWLKKNMRKLALHNEALIDRNWELKEAEERARSLFESQSDLIALRDARGRLTFVNDTFCHYAGKPRSDLLGSTRTLPVIEQGDDATEPGGTRVHDQKIQTAFGPRWIAWRETLVRPNANQGAELQCVGRDVTDRAESEHALGLARDHAVSANRAKSKFLAVASHEIRTPLNGILGMSNLLLDTQLNPEQAAYAKAVKDSGEALVSLVEELLDFSKIEAGKIDLEHRPFHLGAMIEEITELLAPRAQARQIEIASYVDERLPREVIGDAARLRQVLLNLASNAVKFTAEGGVALIAEPGIWPNEISFLIRDTGIGIAPDAQQRIFREFEQAGEEIAREYGGTGLGLAISERIVRRMGGRIALESAIGRGTTFEVSIPLEAADTSAPAAPMPDLAGKAVMVVTPHAIASSLLARRLARWGAQVCETTDLAIAEALLPERAWHAVLIDHALGADAVQAFGRRAAAVAAHCIAMFTPAERHDVQPAEMTAFTGYLVKPVRAASLAARLTTDASTTAPDLPDEAPLPRPQTPKQLSILVAEDNEINALLIRSLLTKLGHEAVLCTDGRAALESWIAAETAGTRYDAVLMDVQMPHLSGIETVRAIRAREAERGLPRTKILALTANALVEDRYACFEAGMDGFLVKPLDRDNLVQALRDVTPAHLAA</sequence>
<dbReference type="InterPro" id="IPR001789">
    <property type="entry name" value="Sig_transdc_resp-reg_receiver"/>
</dbReference>
<dbReference type="PROSITE" id="PS50112">
    <property type="entry name" value="PAS"/>
    <property type="match status" value="1"/>
</dbReference>
<name>B6JCG9_AFIC5</name>
<keyword evidence="4" id="KW-0902">Two-component regulatory system</keyword>
<dbReference type="Gene3D" id="3.30.565.10">
    <property type="entry name" value="Histidine kinase-like ATPase, C-terminal domain"/>
    <property type="match status" value="1"/>
</dbReference>
<evidence type="ECO:0000259" key="8">
    <source>
        <dbReference type="PROSITE" id="PS50110"/>
    </source>
</evidence>
<gene>
    <name evidence="10" type="primary">dhkJ</name>
    <name evidence="10" type="ordered locus">OCA5_c01280</name>
</gene>
<dbReference type="SMART" id="SM00388">
    <property type="entry name" value="HisKA"/>
    <property type="match status" value="1"/>
</dbReference>
<feature type="domain" description="Response regulatory" evidence="8">
    <location>
        <begin position="610"/>
        <end position="734"/>
    </location>
</feature>
<dbReference type="Gene3D" id="3.40.50.2300">
    <property type="match status" value="2"/>
</dbReference>
<dbReference type="SMART" id="SM00387">
    <property type="entry name" value="HATPase_c"/>
    <property type="match status" value="1"/>
</dbReference>
<dbReference type="NCBIfam" id="TIGR00229">
    <property type="entry name" value="sensory_box"/>
    <property type="match status" value="1"/>
</dbReference>
<evidence type="ECO:0000256" key="5">
    <source>
        <dbReference type="PROSITE-ProRule" id="PRU00169"/>
    </source>
</evidence>
<dbReference type="InterPro" id="IPR003594">
    <property type="entry name" value="HATPase_dom"/>
</dbReference>
<keyword evidence="10" id="KW-0418">Kinase</keyword>
<dbReference type="SMART" id="SM00448">
    <property type="entry name" value="REC"/>
    <property type="match status" value="2"/>
</dbReference>
<keyword evidence="6" id="KW-1133">Transmembrane helix</keyword>
<reference evidence="10 11" key="1">
    <citation type="journal article" date="2011" name="J. Bacteriol.">
        <title>Complete genome sequences of the chemolithoautotrophic Oligotropha carboxidovorans strains OM4 and OM5.</title>
        <authorList>
            <person name="Volland S."/>
            <person name="Rachinger M."/>
            <person name="Strittmatter A."/>
            <person name="Daniel R."/>
            <person name="Gottschalk G."/>
            <person name="Meyer O."/>
        </authorList>
    </citation>
    <scope>NUCLEOTIDE SEQUENCE [LARGE SCALE GENOMIC DNA]</scope>
    <source>
        <strain evidence="11">ATCC 49405 / DSM 1227 / KCTC 32145 / OM5</strain>
    </source>
</reference>
<protein>
    <recommendedName>
        <fullName evidence="2">histidine kinase</fullName>
        <ecNumber evidence="2">2.7.13.3</ecNumber>
    </recommendedName>
</protein>
<dbReference type="KEGG" id="ocg:OCA5_c01280"/>
<dbReference type="eggNOG" id="COG2205">
    <property type="taxonomic scope" value="Bacteria"/>
</dbReference>
<dbReference type="SUPFAM" id="SSF55785">
    <property type="entry name" value="PYP-like sensor domain (PAS domain)"/>
    <property type="match status" value="1"/>
</dbReference>
<evidence type="ECO:0000259" key="9">
    <source>
        <dbReference type="PROSITE" id="PS50112"/>
    </source>
</evidence>
<dbReference type="Gene3D" id="3.30.450.20">
    <property type="entry name" value="PAS domain"/>
    <property type="match status" value="1"/>
</dbReference>
<dbReference type="InterPro" id="IPR011006">
    <property type="entry name" value="CheY-like_superfamily"/>
</dbReference>
<keyword evidence="3 5" id="KW-0597">Phosphoprotein</keyword>
<dbReference type="CDD" id="cd00130">
    <property type="entry name" value="PAS"/>
    <property type="match status" value="1"/>
</dbReference>
<dbReference type="PANTHER" id="PTHR45339">
    <property type="entry name" value="HYBRID SIGNAL TRANSDUCTION HISTIDINE KINASE J"/>
    <property type="match status" value="1"/>
</dbReference>
<dbReference type="FunFam" id="1.10.287.130:FF:000158">
    <property type="entry name" value="Hybrid sensor histidine kinase/response regulator"/>
    <property type="match status" value="1"/>
</dbReference>
<dbReference type="AlphaFoldDB" id="B6JCG9"/>
<dbReference type="InterPro" id="IPR005467">
    <property type="entry name" value="His_kinase_dom"/>
</dbReference>
<dbReference type="RefSeq" id="WP_012561580.1">
    <property type="nucleotide sequence ID" value="NC_011386.1"/>
</dbReference>
<dbReference type="CDD" id="cd17546">
    <property type="entry name" value="REC_hyHK_CKI1_RcsC-like"/>
    <property type="match status" value="1"/>
</dbReference>
<evidence type="ECO:0000256" key="3">
    <source>
        <dbReference type="ARBA" id="ARBA00022553"/>
    </source>
</evidence>
<keyword evidence="10" id="KW-0808">Transferase</keyword>
<dbReference type="EC" id="2.7.13.3" evidence="2"/>
<dbReference type="InterPro" id="IPR035965">
    <property type="entry name" value="PAS-like_dom_sf"/>
</dbReference>